<dbReference type="Pfam" id="PF05572">
    <property type="entry name" value="Peptidase_M43"/>
    <property type="match status" value="1"/>
</dbReference>
<evidence type="ECO:0000256" key="8">
    <source>
        <dbReference type="ARBA" id="ARBA00023157"/>
    </source>
</evidence>
<feature type="region of interest" description="Disordered" evidence="9">
    <location>
        <begin position="196"/>
        <end position="217"/>
    </location>
</feature>
<evidence type="ECO:0000259" key="10">
    <source>
        <dbReference type="Pfam" id="PF05572"/>
    </source>
</evidence>
<dbReference type="PANTHER" id="PTHR47466">
    <property type="match status" value="1"/>
</dbReference>
<reference evidence="11 12" key="1">
    <citation type="journal article" date="2020" name="ISME J.">
        <title>Uncovering the hidden diversity of litter-decomposition mechanisms in mushroom-forming fungi.</title>
        <authorList>
            <person name="Floudas D."/>
            <person name="Bentzer J."/>
            <person name="Ahren D."/>
            <person name="Johansson T."/>
            <person name="Persson P."/>
            <person name="Tunlid A."/>
        </authorList>
    </citation>
    <scope>NUCLEOTIDE SEQUENCE [LARGE SCALE GENOMIC DNA]</scope>
    <source>
        <strain evidence="11 12">CBS 661.87</strain>
    </source>
</reference>
<name>A0A8H5HB46_9AGAR</name>
<organism evidence="11 12">
    <name type="scientific">Tricholomella constricta</name>
    <dbReference type="NCBI Taxonomy" id="117010"/>
    <lineage>
        <taxon>Eukaryota</taxon>
        <taxon>Fungi</taxon>
        <taxon>Dikarya</taxon>
        <taxon>Basidiomycota</taxon>
        <taxon>Agaricomycotina</taxon>
        <taxon>Agaricomycetes</taxon>
        <taxon>Agaricomycetidae</taxon>
        <taxon>Agaricales</taxon>
        <taxon>Tricholomatineae</taxon>
        <taxon>Lyophyllaceae</taxon>
        <taxon>Tricholomella</taxon>
    </lineage>
</organism>
<comment type="similarity">
    <text evidence="1">Belongs to the peptidase M43B family.</text>
</comment>
<evidence type="ECO:0000256" key="5">
    <source>
        <dbReference type="ARBA" id="ARBA00022801"/>
    </source>
</evidence>
<dbReference type="InterPro" id="IPR008754">
    <property type="entry name" value="Peptidase_M43"/>
</dbReference>
<sequence>MYSRNCGVHISDERLASAERKFTASRMPPGDPNATAEIDVHFHVVSANKTLEGGWIPESQIKDQMDVLNMDYATTGLKWKLVNTTRILSKEWFEGVAPESPENTALKQVFRAGNESTLNVYTVGFISNPAAQGLLGYATFPADYRSNPKDDGVVILYRTLPKGTAAPFNLGRTLTHEVGHWVGLYHTFQGGCEGAGDSVDDTAPEQSPANGCPLKRDTCPGGEVDPISNFMDYTDDSCNAHEGAM</sequence>
<keyword evidence="12" id="KW-1185">Reference proteome</keyword>
<dbReference type="GO" id="GO:0008237">
    <property type="term" value="F:metallopeptidase activity"/>
    <property type="evidence" value="ECO:0007669"/>
    <property type="project" value="UniProtKB-KW"/>
</dbReference>
<keyword evidence="4" id="KW-0732">Signal</keyword>
<keyword evidence="6" id="KW-0862">Zinc</keyword>
<dbReference type="SUPFAM" id="SSF55486">
    <property type="entry name" value="Metalloproteases ('zincins'), catalytic domain"/>
    <property type="match status" value="1"/>
</dbReference>
<dbReference type="CDD" id="cd04275">
    <property type="entry name" value="ZnMc_pappalysin_like"/>
    <property type="match status" value="1"/>
</dbReference>
<evidence type="ECO:0000256" key="3">
    <source>
        <dbReference type="ARBA" id="ARBA00022723"/>
    </source>
</evidence>
<keyword evidence="7" id="KW-0482">Metalloprotease</keyword>
<evidence type="ECO:0000256" key="6">
    <source>
        <dbReference type="ARBA" id="ARBA00022833"/>
    </source>
</evidence>
<evidence type="ECO:0000256" key="4">
    <source>
        <dbReference type="ARBA" id="ARBA00022729"/>
    </source>
</evidence>
<keyword evidence="5" id="KW-0378">Hydrolase</keyword>
<gene>
    <name evidence="11" type="ORF">D9615_006193</name>
</gene>
<feature type="domain" description="Peptidase M43 pregnancy-associated plasma-A" evidence="10">
    <location>
        <begin position="117"/>
        <end position="235"/>
    </location>
</feature>
<dbReference type="OrthoDB" id="536211at2759"/>
<dbReference type="EMBL" id="JAACJP010000014">
    <property type="protein sequence ID" value="KAF5380024.1"/>
    <property type="molecule type" value="Genomic_DNA"/>
</dbReference>
<dbReference type="AlphaFoldDB" id="A0A8H5HB46"/>
<comment type="caution">
    <text evidence="11">The sequence shown here is derived from an EMBL/GenBank/DDBJ whole genome shotgun (WGS) entry which is preliminary data.</text>
</comment>
<accession>A0A8H5HB46</accession>
<dbReference type="GO" id="GO:0006508">
    <property type="term" value="P:proteolysis"/>
    <property type="evidence" value="ECO:0007669"/>
    <property type="project" value="UniProtKB-KW"/>
</dbReference>
<keyword evidence="8" id="KW-1015">Disulfide bond</keyword>
<dbReference type="PANTHER" id="PTHR47466:SF1">
    <property type="entry name" value="METALLOPROTEASE MEP1 (AFU_ORTHOLOGUE AFUA_1G07730)-RELATED"/>
    <property type="match status" value="1"/>
</dbReference>
<dbReference type="Proteomes" id="UP000565441">
    <property type="component" value="Unassembled WGS sequence"/>
</dbReference>
<dbReference type="Gene3D" id="3.40.390.10">
    <property type="entry name" value="Collagenase (Catalytic Domain)"/>
    <property type="match status" value="1"/>
</dbReference>
<proteinExistence type="inferred from homology"/>
<dbReference type="GO" id="GO:0046872">
    <property type="term" value="F:metal ion binding"/>
    <property type="evidence" value="ECO:0007669"/>
    <property type="project" value="UniProtKB-KW"/>
</dbReference>
<evidence type="ECO:0000313" key="12">
    <source>
        <dbReference type="Proteomes" id="UP000565441"/>
    </source>
</evidence>
<evidence type="ECO:0000256" key="9">
    <source>
        <dbReference type="SAM" id="MobiDB-lite"/>
    </source>
</evidence>
<evidence type="ECO:0000313" key="11">
    <source>
        <dbReference type="EMBL" id="KAF5380024.1"/>
    </source>
</evidence>
<protein>
    <recommendedName>
        <fullName evidence="10">Peptidase M43 pregnancy-associated plasma-A domain-containing protein</fullName>
    </recommendedName>
</protein>
<keyword evidence="2" id="KW-0645">Protease</keyword>
<evidence type="ECO:0000256" key="2">
    <source>
        <dbReference type="ARBA" id="ARBA00022670"/>
    </source>
</evidence>
<evidence type="ECO:0000256" key="1">
    <source>
        <dbReference type="ARBA" id="ARBA00008721"/>
    </source>
</evidence>
<dbReference type="InterPro" id="IPR024079">
    <property type="entry name" value="MetalloPept_cat_dom_sf"/>
</dbReference>
<evidence type="ECO:0000256" key="7">
    <source>
        <dbReference type="ARBA" id="ARBA00023049"/>
    </source>
</evidence>
<keyword evidence="3" id="KW-0479">Metal-binding</keyword>